<dbReference type="AlphaFoldDB" id="A0A563W5J2"/>
<organism evidence="1 2">
    <name type="scientific">Hyella patelloides LEGE 07179</name>
    <dbReference type="NCBI Taxonomy" id="945734"/>
    <lineage>
        <taxon>Bacteria</taxon>
        <taxon>Bacillati</taxon>
        <taxon>Cyanobacteriota</taxon>
        <taxon>Cyanophyceae</taxon>
        <taxon>Pleurocapsales</taxon>
        <taxon>Hyellaceae</taxon>
        <taxon>Hyella</taxon>
    </lineage>
</organism>
<dbReference type="RefSeq" id="WP_144868500.1">
    <property type="nucleotide sequence ID" value="NZ_LR213853.1"/>
</dbReference>
<evidence type="ECO:0000313" key="2">
    <source>
        <dbReference type="Proteomes" id="UP000320055"/>
    </source>
</evidence>
<dbReference type="InterPro" id="IPR029063">
    <property type="entry name" value="SAM-dependent_MTases_sf"/>
</dbReference>
<dbReference type="EMBL" id="CAACVJ010000705">
    <property type="protein sequence ID" value="VEP18917.1"/>
    <property type="molecule type" value="Genomic_DNA"/>
</dbReference>
<dbReference type="SUPFAM" id="SSF53335">
    <property type="entry name" value="S-adenosyl-L-methionine-dependent methyltransferases"/>
    <property type="match status" value="1"/>
</dbReference>
<dbReference type="Proteomes" id="UP000320055">
    <property type="component" value="Unassembled WGS sequence"/>
</dbReference>
<proteinExistence type="predicted"/>
<name>A0A563W5J2_9CYAN</name>
<reference evidence="1 2" key="1">
    <citation type="submission" date="2019-01" db="EMBL/GenBank/DDBJ databases">
        <authorList>
            <person name="Brito A."/>
        </authorList>
    </citation>
    <scope>NUCLEOTIDE SEQUENCE [LARGE SCALE GENOMIC DNA]</scope>
    <source>
        <strain evidence="1">1</strain>
    </source>
</reference>
<dbReference type="OrthoDB" id="478756at2"/>
<dbReference type="Gene3D" id="3.40.50.150">
    <property type="entry name" value="Vaccinia Virus protein VP39"/>
    <property type="match status" value="1"/>
</dbReference>
<evidence type="ECO:0000313" key="1">
    <source>
        <dbReference type="EMBL" id="VEP18917.1"/>
    </source>
</evidence>
<gene>
    <name evidence="1" type="ORF">H1P_960008</name>
</gene>
<accession>A0A563W5J2</accession>
<keyword evidence="2" id="KW-1185">Reference proteome</keyword>
<evidence type="ECO:0008006" key="3">
    <source>
        <dbReference type="Google" id="ProtNLM"/>
    </source>
</evidence>
<protein>
    <recommendedName>
        <fullName evidence="3">Photosystem II assembly protein</fullName>
    </recommendedName>
</protein>
<sequence length="430" mass="50735">MVSQIIRGWLHTWQFQQALKQGKFNRANYLLKKLESSKNQLPWVAKLYQQKLKAERSENHYKQETDTLNQRLQNIASDSYLLKPNLNFIEHIHNTFKFTEHDNSKLQITGIDRPIFNELEIALSNFLETEINKVSCQHREAKLQEAIDDLLGLKKGIDPNYSYFFSPHVYLLKYFTENVYCTYLAWFLVYQSGLLPKNIKILDVAAGPGTVIYGLALLLLSTVGYHSLQPLHISYYSLEQQATLQYRGLQFWRSYIESIASPLNAYFRFNTLNIFDYQDYAAKLPKSFFNCIVISHCFFYNPQQRHKSHQIYRQIFHHNLQPEGYVLLIIQGRKLFNIYDILPTENMTEEEAMITMFLEELGLKLEWYKYLTSTGKRTPIEKGFSKFARENLPSQHHIGNLRKKYLQEFYVANYCIDDYVILAKKSPTIF</sequence>